<comment type="caution">
    <text evidence="1">The sequence shown here is derived from an EMBL/GenBank/DDBJ whole genome shotgun (WGS) entry which is preliminary data.</text>
</comment>
<dbReference type="AlphaFoldDB" id="A0A2S7T5X1"/>
<dbReference type="EMBL" id="MQVX01000001">
    <property type="protein sequence ID" value="PQJ15313.1"/>
    <property type="molecule type" value="Genomic_DNA"/>
</dbReference>
<organism evidence="1 2">
    <name type="scientific">Aureicoccus marinus</name>
    <dbReference type="NCBI Taxonomy" id="754435"/>
    <lineage>
        <taxon>Bacteria</taxon>
        <taxon>Pseudomonadati</taxon>
        <taxon>Bacteroidota</taxon>
        <taxon>Flavobacteriia</taxon>
        <taxon>Flavobacteriales</taxon>
        <taxon>Flavobacteriaceae</taxon>
        <taxon>Aureicoccus</taxon>
    </lineage>
</organism>
<sequence length="116" mass="13188">MTIKENGNVGIGTTNPGEWKLAVDGKIRAREIRVDNDAWPDYVFTSDYELLTLDAVRAFIQQHGHLPHVPSAKEVESEGVALGEMNKILLEKVEEMTLYVLQLEERIQVLKEKKNK</sequence>
<evidence type="ECO:0000313" key="2">
    <source>
        <dbReference type="Proteomes" id="UP000239366"/>
    </source>
</evidence>
<proteinExistence type="predicted"/>
<evidence type="ECO:0008006" key="3">
    <source>
        <dbReference type="Google" id="ProtNLM"/>
    </source>
</evidence>
<dbReference type="Proteomes" id="UP000239366">
    <property type="component" value="Unassembled WGS sequence"/>
</dbReference>
<keyword evidence="2" id="KW-1185">Reference proteome</keyword>
<accession>A0A2S7T5X1</accession>
<gene>
    <name evidence="1" type="ORF">BST99_05795</name>
</gene>
<reference evidence="2" key="1">
    <citation type="submission" date="2016-11" db="EMBL/GenBank/DDBJ databases">
        <title>Trade-off between light-utilization and light-protection in marine flavobacteria.</title>
        <authorList>
            <person name="Kumagai Y."/>
            <person name="Yoshizawa S."/>
            <person name="Kogure K."/>
        </authorList>
    </citation>
    <scope>NUCLEOTIDE SEQUENCE [LARGE SCALE GENOMIC DNA]</scope>
    <source>
        <strain evidence="2">SG-18</strain>
    </source>
</reference>
<protein>
    <recommendedName>
        <fullName evidence="3">Peptidase S74 domain-containing protein</fullName>
    </recommendedName>
</protein>
<name>A0A2S7T5X1_9FLAO</name>
<evidence type="ECO:0000313" key="1">
    <source>
        <dbReference type="EMBL" id="PQJ15313.1"/>
    </source>
</evidence>